<dbReference type="InterPro" id="IPR001810">
    <property type="entry name" value="F-box_dom"/>
</dbReference>
<accession>A0AAF0XWU2</accession>
<evidence type="ECO:0000256" key="1">
    <source>
        <dbReference type="SAM" id="Coils"/>
    </source>
</evidence>
<proteinExistence type="predicted"/>
<dbReference type="CDD" id="cd22160">
    <property type="entry name" value="F-box_AtFBL13-like"/>
    <property type="match status" value="1"/>
</dbReference>
<sequence length="707" mass="81047">MGSQVKKKLRIYGDEEDRISRLPDELIHHILSFTDAKEAVQTSVLSNRWKSLWITLPFLNFGEYRYSSPKNNTKFIRHVLANRNRQSDLFELNFCVYNKGLRRCLIANVVDYAISHNVQSLDFGLFYKHQPFKLSTFNSNSLKKLTLRVRLEEFAMELGCWDLPCLTTLFLKYPEFDFAKGNQISNSWFTCLPSLRDLGLENWDLSISSFSFSILDLTTLHLSMCILPKKVWDLPSLITLDLHNVNLPYDMSDMISTLIHLQNLTISLPFIQDHVISCSRPLLNLNIRTNSSHYDSGSGYIIVFAPKICNFTSFGIFATTFGVPELETVNIRIQGWFHGLQSSKKEIYHRLTNMFPGLGNAKTLTFDLESIKALNEISSLLVWLPSPFYNMKYIKVPKTYKQSNMSSALRSYLLVWPVHMVHKTVPPSHILILEIKQNVLLQDHLAAPIRELVDSHNIHQNLSVNTVNMNVQEEHVMEDPVVDSDRVRRSDAPLERTKKYQASSSQGDKDCGLWRGHEVHPEFVCLLDRIMHTYPQTFENFTTKNKMLSAMNLNLLCTSLDNFSKVSLTEVDCEMIDGYRDICAYLQNQGFDVSWGVNRLNYIENLCFSQPLIPELHGIDCCIEGAKTEVQHLQAHVDDAKMNIQGLQARGKINVQDLQARVDYSKTKLQELQTLRRKKMAEIEKAFGTRGTNLAVGLVGDYLLSSP</sequence>
<dbReference type="EMBL" id="CP093351">
    <property type="protein sequence ID" value="WOH14817.1"/>
    <property type="molecule type" value="Genomic_DNA"/>
</dbReference>
<dbReference type="PANTHER" id="PTHR32212">
    <property type="entry name" value="CYCLIN-LIKE F-BOX"/>
    <property type="match status" value="1"/>
</dbReference>
<feature type="coiled-coil region" evidence="1">
    <location>
        <begin position="623"/>
        <end position="675"/>
    </location>
</feature>
<feature type="domain" description="F-box" evidence="3">
    <location>
        <begin position="16"/>
        <end position="52"/>
    </location>
</feature>
<evidence type="ECO:0000313" key="5">
    <source>
        <dbReference type="Proteomes" id="UP000077755"/>
    </source>
</evidence>
<dbReference type="PANTHER" id="PTHR32212:SF461">
    <property type="entry name" value="F-BOX DOMAIN-CONTAINING PROTEIN"/>
    <property type="match status" value="1"/>
</dbReference>
<dbReference type="Gene3D" id="1.20.1280.50">
    <property type="match status" value="1"/>
</dbReference>
<dbReference type="SUPFAM" id="SSF81383">
    <property type="entry name" value="F-box domain"/>
    <property type="match status" value="1"/>
</dbReference>
<feature type="region of interest" description="Disordered" evidence="2">
    <location>
        <begin position="478"/>
        <end position="501"/>
    </location>
</feature>
<dbReference type="InterPro" id="IPR032675">
    <property type="entry name" value="LRR_dom_sf"/>
</dbReference>
<evidence type="ECO:0000259" key="3">
    <source>
        <dbReference type="PROSITE" id="PS50181"/>
    </source>
</evidence>
<protein>
    <recommendedName>
        <fullName evidence="3">F-box domain-containing protein</fullName>
    </recommendedName>
</protein>
<gene>
    <name evidence="4" type="ORF">DCAR_0934340</name>
</gene>
<dbReference type="AlphaFoldDB" id="A0AAF0XWU2"/>
<dbReference type="InterPro" id="IPR036047">
    <property type="entry name" value="F-box-like_dom_sf"/>
</dbReference>
<keyword evidence="1" id="KW-0175">Coiled coil</keyword>
<dbReference type="Pfam" id="PF00646">
    <property type="entry name" value="F-box"/>
    <property type="match status" value="1"/>
</dbReference>
<evidence type="ECO:0000313" key="4">
    <source>
        <dbReference type="EMBL" id="WOH14817.1"/>
    </source>
</evidence>
<evidence type="ECO:0000256" key="2">
    <source>
        <dbReference type="SAM" id="MobiDB-lite"/>
    </source>
</evidence>
<dbReference type="SUPFAM" id="SSF52047">
    <property type="entry name" value="RNI-like"/>
    <property type="match status" value="1"/>
</dbReference>
<feature type="compositionally biased region" description="Basic and acidic residues" evidence="2">
    <location>
        <begin position="478"/>
        <end position="498"/>
    </location>
</feature>
<keyword evidence="5" id="KW-1185">Reference proteome</keyword>
<dbReference type="Gene3D" id="3.80.10.10">
    <property type="entry name" value="Ribonuclease Inhibitor"/>
    <property type="match status" value="1"/>
</dbReference>
<dbReference type="InterPro" id="IPR053781">
    <property type="entry name" value="F-box_AtFBL13-like"/>
</dbReference>
<dbReference type="PROSITE" id="PS50181">
    <property type="entry name" value="FBOX"/>
    <property type="match status" value="1"/>
</dbReference>
<dbReference type="Proteomes" id="UP000077755">
    <property type="component" value="Chromosome 9"/>
</dbReference>
<organism evidence="4 5">
    <name type="scientific">Daucus carota subsp. sativus</name>
    <name type="common">Carrot</name>
    <dbReference type="NCBI Taxonomy" id="79200"/>
    <lineage>
        <taxon>Eukaryota</taxon>
        <taxon>Viridiplantae</taxon>
        <taxon>Streptophyta</taxon>
        <taxon>Embryophyta</taxon>
        <taxon>Tracheophyta</taxon>
        <taxon>Spermatophyta</taxon>
        <taxon>Magnoliopsida</taxon>
        <taxon>eudicotyledons</taxon>
        <taxon>Gunneridae</taxon>
        <taxon>Pentapetalae</taxon>
        <taxon>asterids</taxon>
        <taxon>campanulids</taxon>
        <taxon>Apiales</taxon>
        <taxon>Apiaceae</taxon>
        <taxon>Apioideae</taxon>
        <taxon>Scandiceae</taxon>
        <taxon>Daucinae</taxon>
        <taxon>Daucus</taxon>
        <taxon>Daucus sect. Daucus</taxon>
    </lineage>
</organism>
<name>A0AAF0XWU2_DAUCS</name>
<reference evidence="4" key="2">
    <citation type="submission" date="2022-03" db="EMBL/GenBank/DDBJ databases">
        <title>Draft title - Genomic analysis of global carrot germplasm unveils the trajectory of domestication and the origin of high carotenoid orange carrot.</title>
        <authorList>
            <person name="Iorizzo M."/>
            <person name="Ellison S."/>
            <person name="Senalik D."/>
            <person name="Macko-Podgorni A."/>
            <person name="Grzebelus D."/>
            <person name="Bostan H."/>
            <person name="Rolling W."/>
            <person name="Curaba J."/>
            <person name="Simon P."/>
        </authorList>
    </citation>
    <scope>NUCLEOTIDE SEQUENCE</scope>
    <source>
        <tissue evidence="4">Leaf</tissue>
    </source>
</reference>
<reference evidence="4" key="1">
    <citation type="journal article" date="2016" name="Nat. Genet.">
        <title>A high-quality carrot genome assembly provides new insights into carotenoid accumulation and asterid genome evolution.</title>
        <authorList>
            <person name="Iorizzo M."/>
            <person name="Ellison S."/>
            <person name="Senalik D."/>
            <person name="Zeng P."/>
            <person name="Satapoomin P."/>
            <person name="Huang J."/>
            <person name="Bowman M."/>
            <person name="Iovene M."/>
            <person name="Sanseverino W."/>
            <person name="Cavagnaro P."/>
            <person name="Yildiz M."/>
            <person name="Macko-Podgorni A."/>
            <person name="Moranska E."/>
            <person name="Grzebelus E."/>
            <person name="Grzebelus D."/>
            <person name="Ashrafi H."/>
            <person name="Zheng Z."/>
            <person name="Cheng S."/>
            <person name="Spooner D."/>
            <person name="Van Deynze A."/>
            <person name="Simon P."/>
        </authorList>
    </citation>
    <scope>NUCLEOTIDE SEQUENCE</scope>
    <source>
        <tissue evidence="4">Leaf</tissue>
    </source>
</reference>